<accession>A0A8X6Y2C3</accession>
<gene>
    <name evidence="4" type="primary">Tktl2</name>
    <name evidence="4" type="ORF">TNIN_35041</name>
</gene>
<dbReference type="Gene3D" id="3.40.50.970">
    <property type="match status" value="1"/>
</dbReference>
<organism evidence="4 5">
    <name type="scientific">Trichonephila inaurata madagascariensis</name>
    <dbReference type="NCBI Taxonomy" id="2747483"/>
    <lineage>
        <taxon>Eukaryota</taxon>
        <taxon>Metazoa</taxon>
        <taxon>Ecdysozoa</taxon>
        <taxon>Arthropoda</taxon>
        <taxon>Chelicerata</taxon>
        <taxon>Arachnida</taxon>
        <taxon>Araneae</taxon>
        <taxon>Araneomorphae</taxon>
        <taxon>Entelegynae</taxon>
        <taxon>Araneoidea</taxon>
        <taxon>Nephilidae</taxon>
        <taxon>Trichonephila</taxon>
        <taxon>Trichonephila inaurata</taxon>
    </lineage>
</organism>
<dbReference type="InterPro" id="IPR005474">
    <property type="entry name" value="Transketolase_N"/>
</dbReference>
<reference evidence="4" key="1">
    <citation type="submission" date="2020-08" db="EMBL/GenBank/DDBJ databases">
        <title>Multicomponent nature underlies the extraordinary mechanical properties of spider dragline silk.</title>
        <authorList>
            <person name="Kono N."/>
            <person name="Nakamura H."/>
            <person name="Mori M."/>
            <person name="Yoshida Y."/>
            <person name="Ohtoshi R."/>
            <person name="Malay A.D."/>
            <person name="Moran D.A.P."/>
            <person name="Tomita M."/>
            <person name="Numata K."/>
            <person name="Arakawa K."/>
        </authorList>
    </citation>
    <scope>NUCLEOTIDE SEQUENCE</scope>
</reference>
<name>A0A8X6Y2C3_9ARAC</name>
<dbReference type="Proteomes" id="UP000886998">
    <property type="component" value="Unassembled WGS sequence"/>
</dbReference>
<feature type="domain" description="Transketolase N-terminal" evidence="3">
    <location>
        <begin position="3"/>
        <end position="94"/>
    </location>
</feature>
<dbReference type="EMBL" id="BMAV01014883">
    <property type="protein sequence ID" value="GFY63654.1"/>
    <property type="molecule type" value="Genomic_DNA"/>
</dbReference>
<dbReference type="PANTHER" id="PTHR43195">
    <property type="entry name" value="TRANSKETOLASE"/>
    <property type="match status" value="1"/>
</dbReference>
<dbReference type="GO" id="GO:0004802">
    <property type="term" value="F:transketolase activity"/>
    <property type="evidence" value="ECO:0007669"/>
    <property type="project" value="TreeGrafter"/>
</dbReference>
<proteinExistence type="predicted"/>
<evidence type="ECO:0000256" key="2">
    <source>
        <dbReference type="ARBA" id="ARBA00023052"/>
    </source>
</evidence>
<dbReference type="OrthoDB" id="6432641at2759"/>
<dbReference type="Pfam" id="PF00456">
    <property type="entry name" value="Transketolase_N"/>
    <property type="match status" value="1"/>
</dbReference>
<dbReference type="AlphaFoldDB" id="A0A8X6Y2C3"/>
<dbReference type="SUPFAM" id="SSF52518">
    <property type="entry name" value="Thiamin diphosphate-binding fold (THDP-binding)"/>
    <property type="match status" value="1"/>
</dbReference>
<protein>
    <submittedName>
        <fullName evidence="4">Transketolase-like protein 2</fullName>
    </submittedName>
</protein>
<dbReference type="PANTHER" id="PTHR43195:SF1">
    <property type="entry name" value="FI06132P-RELATED"/>
    <property type="match status" value="1"/>
</dbReference>
<dbReference type="InterPro" id="IPR051424">
    <property type="entry name" value="Transketolase-like"/>
</dbReference>
<evidence type="ECO:0000256" key="1">
    <source>
        <dbReference type="ARBA" id="ARBA00022679"/>
    </source>
</evidence>
<keyword evidence="1" id="KW-0808">Transferase</keyword>
<evidence type="ECO:0000313" key="5">
    <source>
        <dbReference type="Proteomes" id="UP000886998"/>
    </source>
</evidence>
<evidence type="ECO:0000259" key="3">
    <source>
        <dbReference type="Pfam" id="PF00456"/>
    </source>
</evidence>
<dbReference type="GO" id="GO:0030976">
    <property type="term" value="F:thiamine pyrophosphate binding"/>
    <property type="evidence" value="ECO:0007669"/>
    <property type="project" value="TreeGrafter"/>
</dbReference>
<keyword evidence="2" id="KW-0786">Thiamine pyrophosphate</keyword>
<keyword evidence="5" id="KW-1185">Reference proteome</keyword>
<comment type="caution">
    <text evidence="4">The sequence shown here is derived from an EMBL/GenBank/DDBJ whole genome shotgun (WGS) entry which is preliminary data.</text>
</comment>
<evidence type="ECO:0000313" key="4">
    <source>
        <dbReference type="EMBL" id="GFY63654.1"/>
    </source>
</evidence>
<dbReference type="InterPro" id="IPR029061">
    <property type="entry name" value="THDP-binding"/>
</dbReference>
<sequence>MSVLFFHVMRYKVLSPKDPANDRFILSKGHAAPILYAAWAETGLFSVDDLLNLRKIDSDLEGHPTPRLSFIDIATGSLGQGLSCAAGMAYVGKYIEKAR</sequence>